<name>A0AAV8UA36_9ROSI</name>
<dbReference type="PANTHER" id="PTHR47076">
    <property type="entry name" value="NHL DOMAIN PROTEIN"/>
    <property type="match status" value="1"/>
</dbReference>
<proteinExistence type="predicted"/>
<protein>
    <submittedName>
        <fullName evidence="1">Uncharacterized protein</fullName>
    </submittedName>
</protein>
<keyword evidence="2" id="KW-1185">Reference proteome</keyword>
<dbReference type="Proteomes" id="UP001159364">
    <property type="component" value="Linkage Group LG01"/>
</dbReference>
<dbReference type="PANTHER" id="PTHR47076:SF1">
    <property type="entry name" value="NHL DOMAIN PROTEIN"/>
    <property type="match status" value="1"/>
</dbReference>
<dbReference type="EMBL" id="JAIWQS010000001">
    <property type="protein sequence ID" value="KAJ8775009.1"/>
    <property type="molecule type" value="Genomic_DNA"/>
</dbReference>
<reference evidence="1 2" key="1">
    <citation type="submission" date="2021-09" db="EMBL/GenBank/DDBJ databases">
        <title>Genomic insights and catalytic innovation underlie evolution of tropane alkaloids biosynthesis.</title>
        <authorList>
            <person name="Wang Y.-J."/>
            <person name="Tian T."/>
            <person name="Huang J.-P."/>
            <person name="Huang S.-X."/>
        </authorList>
    </citation>
    <scope>NUCLEOTIDE SEQUENCE [LARGE SCALE GENOMIC DNA]</scope>
    <source>
        <strain evidence="1">KIB-2018</strain>
        <tissue evidence="1">Leaf</tissue>
    </source>
</reference>
<evidence type="ECO:0000313" key="1">
    <source>
        <dbReference type="EMBL" id="KAJ8775009.1"/>
    </source>
</evidence>
<dbReference type="AlphaFoldDB" id="A0AAV8UA36"/>
<accession>A0AAV8UA36</accession>
<gene>
    <name evidence="1" type="ORF">K2173_020013</name>
</gene>
<sequence>MSPLAPPDASNDDDIQDMAFRKRGCCFCVPFTKPKRTCGDFGSMFWQRIGSVEGHPSSPTTSQNGKWWNRRWKKVQDWSEVVAGPKWKTLLRKISRRRNKHGTEKFKYDPLSYALNFDQGMASTDHIDDDIFSRGFTSRYSISGKTSMDFDRDLQAFT</sequence>
<evidence type="ECO:0000313" key="2">
    <source>
        <dbReference type="Proteomes" id="UP001159364"/>
    </source>
</evidence>
<comment type="caution">
    <text evidence="1">The sequence shown here is derived from an EMBL/GenBank/DDBJ whole genome shotgun (WGS) entry which is preliminary data.</text>
</comment>
<organism evidence="1 2">
    <name type="scientific">Erythroxylum novogranatense</name>
    <dbReference type="NCBI Taxonomy" id="1862640"/>
    <lineage>
        <taxon>Eukaryota</taxon>
        <taxon>Viridiplantae</taxon>
        <taxon>Streptophyta</taxon>
        <taxon>Embryophyta</taxon>
        <taxon>Tracheophyta</taxon>
        <taxon>Spermatophyta</taxon>
        <taxon>Magnoliopsida</taxon>
        <taxon>eudicotyledons</taxon>
        <taxon>Gunneridae</taxon>
        <taxon>Pentapetalae</taxon>
        <taxon>rosids</taxon>
        <taxon>fabids</taxon>
        <taxon>Malpighiales</taxon>
        <taxon>Erythroxylaceae</taxon>
        <taxon>Erythroxylum</taxon>
    </lineage>
</organism>